<sequence length="141" mass="15915">MSYILVLAFFVGFASAQKSDGTHPFCVSKAGGQAKNIKNWSFNNSESVKCYFQCLFIRENIINKQGGKFNDDNYFNLFNTEALKGTADNCLTKQLIDTAHECEGAYQIFKCNYDADSAAVKKSLIVYFDNKSKNKKKSKNR</sequence>
<keyword evidence="3" id="KW-0964">Secreted</keyword>
<dbReference type="AlphaFoldDB" id="F5GTV1"/>
<keyword evidence="4" id="KW-0732">Signal</keyword>
<evidence type="ECO:0000256" key="1">
    <source>
        <dbReference type="ARBA" id="ARBA00004613"/>
    </source>
</evidence>
<evidence type="ECO:0000256" key="2">
    <source>
        <dbReference type="ARBA" id="ARBA00008098"/>
    </source>
</evidence>
<comment type="similarity">
    <text evidence="2">Belongs to the PBP/GOBP family.</text>
</comment>
<feature type="signal peptide" evidence="4">
    <location>
        <begin position="1"/>
        <end position="16"/>
    </location>
</feature>
<dbReference type="GO" id="GO:0005576">
    <property type="term" value="C:extracellular region"/>
    <property type="evidence" value="ECO:0007669"/>
    <property type="project" value="UniProtKB-SubCell"/>
</dbReference>
<name>F5GTV1_SIMGU</name>
<dbReference type="SUPFAM" id="SSF47565">
    <property type="entry name" value="Insect pheromone/odorant-binding proteins"/>
    <property type="match status" value="1"/>
</dbReference>
<evidence type="ECO:0000313" key="5">
    <source>
        <dbReference type="EMBL" id="AEB96499.1"/>
    </source>
</evidence>
<dbReference type="Pfam" id="PF01395">
    <property type="entry name" value="PBP_GOBP"/>
    <property type="match status" value="1"/>
</dbReference>
<dbReference type="Gene3D" id="1.10.238.20">
    <property type="entry name" value="Pheromone/general odorant binding protein domain"/>
    <property type="match status" value="1"/>
</dbReference>
<protein>
    <submittedName>
        <fullName evidence="5">Salivary D7 secreted protein</fullName>
    </submittedName>
</protein>
<organism evidence="5">
    <name type="scientific">Simulium guianense</name>
    <name type="common">Black fly</name>
    <dbReference type="NCBI Taxonomy" id="445764"/>
    <lineage>
        <taxon>Eukaryota</taxon>
        <taxon>Metazoa</taxon>
        <taxon>Ecdysozoa</taxon>
        <taxon>Arthropoda</taxon>
        <taxon>Hexapoda</taxon>
        <taxon>Insecta</taxon>
        <taxon>Pterygota</taxon>
        <taxon>Neoptera</taxon>
        <taxon>Endopterygota</taxon>
        <taxon>Diptera</taxon>
        <taxon>Nematocera</taxon>
        <taxon>Chironomoidea</taxon>
        <taxon>Simuliidae</taxon>
        <taxon>Simulium</taxon>
    </lineage>
</organism>
<dbReference type="CDD" id="cd23992">
    <property type="entry name" value="PBP_GOBP"/>
    <property type="match status" value="1"/>
</dbReference>
<dbReference type="InterPro" id="IPR006170">
    <property type="entry name" value="PBP/GOBP"/>
</dbReference>
<proteinExistence type="evidence at transcript level"/>
<reference evidence="5" key="1">
    <citation type="journal article" date="2011" name="BMC Genomics">
        <title>An insight into the sialome of Simulium guianense (DIPTERA:SIMulIIDAE), the main vector of River Blindness Disease in Brazil.</title>
        <authorList>
            <person name="Chagas A.C."/>
            <person name="Calvo E."/>
            <person name="Pimenta P.F."/>
            <person name="Ribeiro J.M."/>
        </authorList>
    </citation>
    <scope>NUCLEOTIDE SEQUENCE</scope>
    <source>
        <tissue evidence="5">Salivary gland</tissue>
    </source>
</reference>
<comment type="subcellular location">
    <subcellularLocation>
        <location evidence="1">Secreted</location>
    </subcellularLocation>
</comment>
<evidence type="ECO:0000256" key="3">
    <source>
        <dbReference type="ARBA" id="ARBA00022525"/>
    </source>
</evidence>
<dbReference type="InterPro" id="IPR036728">
    <property type="entry name" value="PBP_GOBP_sf"/>
</dbReference>
<accession>F5GTV1</accession>
<dbReference type="GO" id="GO:0005549">
    <property type="term" value="F:odorant binding"/>
    <property type="evidence" value="ECO:0007669"/>
    <property type="project" value="InterPro"/>
</dbReference>
<dbReference type="EMBL" id="JI626264">
    <property type="protein sequence ID" value="AEB96499.1"/>
    <property type="molecule type" value="mRNA"/>
</dbReference>
<feature type="chain" id="PRO_5003322946" evidence="4">
    <location>
        <begin position="17"/>
        <end position="141"/>
    </location>
</feature>
<evidence type="ECO:0000256" key="4">
    <source>
        <dbReference type="SAM" id="SignalP"/>
    </source>
</evidence>